<dbReference type="InterPro" id="IPR001680">
    <property type="entry name" value="WD40_rpt"/>
</dbReference>
<reference evidence="6" key="2">
    <citation type="submission" date="2022-08" db="EMBL/GenBank/DDBJ databases">
        <title>Novel sulphate-reducing endosymbionts in the free-living metamonad Anaeramoeba.</title>
        <authorList>
            <person name="Jerlstrom-Hultqvist J."/>
            <person name="Cepicka I."/>
            <person name="Gallot-Lavallee L."/>
            <person name="Salas-Leiva D."/>
            <person name="Curtis B.A."/>
            <person name="Zahonova K."/>
            <person name="Pipaliya S."/>
            <person name="Dacks J."/>
            <person name="Roger A.J."/>
        </authorList>
    </citation>
    <scope>NUCLEOTIDE SEQUENCE</scope>
    <source>
        <strain evidence="6">Busselton2</strain>
    </source>
</reference>
<dbReference type="PROSITE" id="PS00678">
    <property type="entry name" value="WD_REPEATS_1"/>
    <property type="match status" value="1"/>
</dbReference>
<feature type="repeat" description="WD" evidence="5">
    <location>
        <begin position="227"/>
        <end position="268"/>
    </location>
</feature>
<evidence type="ECO:0000256" key="2">
    <source>
        <dbReference type="ARBA" id="ARBA00022574"/>
    </source>
</evidence>
<evidence type="ECO:0000313" key="8">
    <source>
        <dbReference type="Proteomes" id="UP001146793"/>
    </source>
</evidence>
<dbReference type="Proteomes" id="UP001150062">
    <property type="component" value="Unassembled WGS sequence"/>
</dbReference>
<evidence type="ECO:0000313" key="7">
    <source>
        <dbReference type="EMBL" id="KAJ6230925.1"/>
    </source>
</evidence>
<feature type="repeat" description="WD" evidence="5">
    <location>
        <begin position="143"/>
        <end position="183"/>
    </location>
</feature>
<dbReference type="PANTHER" id="PTHR19850">
    <property type="entry name" value="GUANINE NUCLEOTIDE-BINDING PROTEIN BETA G PROTEIN BETA"/>
    <property type="match status" value="1"/>
</dbReference>
<name>A0AAV7YDG3_9EUKA</name>
<dbReference type="Gene3D" id="2.130.10.10">
    <property type="entry name" value="YVTN repeat-like/Quinoprotein amine dehydrogenase"/>
    <property type="match status" value="1"/>
</dbReference>
<dbReference type="InterPro" id="IPR019775">
    <property type="entry name" value="WD40_repeat_CS"/>
</dbReference>
<evidence type="ECO:0000256" key="4">
    <source>
        <dbReference type="ARBA" id="ARBA00023224"/>
    </source>
</evidence>
<dbReference type="InterPro" id="IPR001632">
    <property type="entry name" value="WD40_G-protein_beta-like"/>
</dbReference>
<dbReference type="Pfam" id="PF25391">
    <property type="entry name" value="WD40_Gbeta"/>
    <property type="match status" value="1"/>
</dbReference>
<keyword evidence="9" id="KW-1185">Reference proteome</keyword>
<feature type="repeat" description="WD" evidence="5">
    <location>
        <begin position="54"/>
        <end position="95"/>
    </location>
</feature>
<dbReference type="InterPro" id="IPR020472">
    <property type="entry name" value="WD40_PAC1"/>
</dbReference>
<dbReference type="GO" id="GO:0007165">
    <property type="term" value="P:signal transduction"/>
    <property type="evidence" value="ECO:0007669"/>
    <property type="project" value="UniProtKB-KW"/>
</dbReference>
<comment type="caution">
    <text evidence="6">The sequence shown here is derived from an EMBL/GenBank/DDBJ whole genome shotgun (WGS) entry which is preliminary data.</text>
</comment>
<dbReference type="PROSITE" id="PS50082">
    <property type="entry name" value="WD_REPEATS_2"/>
    <property type="match status" value="5"/>
</dbReference>
<dbReference type="PRINTS" id="PR00320">
    <property type="entry name" value="GPROTEINBRPT"/>
</dbReference>
<dbReference type="EMBL" id="JAOAOG010000307">
    <property type="protein sequence ID" value="KAJ6230925.1"/>
    <property type="molecule type" value="Genomic_DNA"/>
</dbReference>
<organism evidence="6 8">
    <name type="scientific">Anaeramoeba flamelloides</name>
    <dbReference type="NCBI Taxonomy" id="1746091"/>
    <lineage>
        <taxon>Eukaryota</taxon>
        <taxon>Metamonada</taxon>
        <taxon>Anaeramoebidae</taxon>
        <taxon>Anaeramoeba</taxon>
    </lineage>
</organism>
<dbReference type="InterPro" id="IPR036322">
    <property type="entry name" value="WD40_repeat_dom_sf"/>
</dbReference>
<evidence type="ECO:0000256" key="3">
    <source>
        <dbReference type="ARBA" id="ARBA00022737"/>
    </source>
</evidence>
<evidence type="ECO:0000256" key="5">
    <source>
        <dbReference type="PROSITE-ProRule" id="PRU00221"/>
    </source>
</evidence>
<dbReference type="Proteomes" id="UP001146793">
    <property type="component" value="Unassembled WGS sequence"/>
</dbReference>
<evidence type="ECO:0000313" key="9">
    <source>
        <dbReference type="Proteomes" id="UP001150062"/>
    </source>
</evidence>
<dbReference type="AlphaFoldDB" id="A0AAV7YDG3"/>
<dbReference type="SMART" id="SM00320">
    <property type="entry name" value="WD40"/>
    <property type="match status" value="7"/>
</dbReference>
<gene>
    <name evidence="6" type="ORF">M0812_25457</name>
    <name evidence="7" type="ORF">M0813_06304</name>
</gene>
<dbReference type="EMBL" id="JANTQA010000060">
    <property type="protein sequence ID" value="KAJ3427827.1"/>
    <property type="molecule type" value="Genomic_DNA"/>
</dbReference>
<keyword evidence="3" id="KW-0677">Repeat</keyword>
<proteinExistence type="inferred from homology"/>
<dbReference type="PIRSF" id="PIRSF002394">
    <property type="entry name" value="GN-bd_beta"/>
    <property type="match status" value="1"/>
</dbReference>
<reference evidence="7" key="1">
    <citation type="submission" date="2022-08" db="EMBL/GenBank/DDBJ databases">
        <title>Novel sulfate-reducing endosymbionts in the free-living metamonad Anaeramoeba.</title>
        <authorList>
            <person name="Jerlstrom-Hultqvist J."/>
            <person name="Cepicka I."/>
            <person name="Gallot-Lavallee L."/>
            <person name="Salas-Leiva D."/>
            <person name="Curtis B.A."/>
            <person name="Zahonova K."/>
            <person name="Pipaliya S."/>
            <person name="Dacks J."/>
            <person name="Roger A.J."/>
        </authorList>
    </citation>
    <scope>NUCLEOTIDE SEQUENCE</scope>
    <source>
        <strain evidence="7">Schooner1</strain>
    </source>
</reference>
<dbReference type="CDD" id="cd00200">
    <property type="entry name" value="WD40"/>
    <property type="match status" value="1"/>
</dbReference>
<keyword evidence="4" id="KW-0807">Transducer</keyword>
<sequence length="345" mass="38110">MSLSQQIEEKKNELKLLKEELANKRSGGNSLILRTTSSDVQSFNSSPLQIRRNLTGHLGKIYGMHWAQDSTRMVSASQDGRLIVWNAKSTNKLLAIALRSNWVMTTGFAPSGKMVASGGLDNVCSVFDITDTEDENLSAFRELNGHTGYISCTRFLDDQQILTSSGDMSCILWDINSGSKITEFLDHNGDVMFLAIKPGDSNVFLSASCDGTTKLWDIRAGNCEYTFEGHQSDVNTVSFFPDGNCFGTGSDDATCKLFDIRVGAEVNNYTHDEILCGITSIDFSLSGRFLFASYDNFNCYMWDVLKGKEVMVMEGHNNRVSSLGVSPDGYALCTASWDKDIKIWA</sequence>
<dbReference type="SUPFAM" id="SSF50978">
    <property type="entry name" value="WD40 repeat-like"/>
    <property type="match status" value="1"/>
</dbReference>
<feature type="repeat" description="WD" evidence="5">
    <location>
        <begin position="184"/>
        <end position="226"/>
    </location>
</feature>
<dbReference type="PRINTS" id="PR00319">
    <property type="entry name" value="GPROTEINB"/>
</dbReference>
<evidence type="ECO:0000256" key="1">
    <source>
        <dbReference type="ARBA" id="ARBA00009768"/>
    </source>
</evidence>
<dbReference type="PROSITE" id="PS50294">
    <property type="entry name" value="WD_REPEATS_REGION"/>
    <property type="match status" value="4"/>
</dbReference>
<dbReference type="InterPro" id="IPR016346">
    <property type="entry name" value="G-protein_beta_1-5"/>
</dbReference>
<feature type="repeat" description="WD" evidence="5">
    <location>
        <begin position="313"/>
        <end position="345"/>
    </location>
</feature>
<keyword evidence="2 5" id="KW-0853">WD repeat</keyword>
<dbReference type="InterPro" id="IPR015943">
    <property type="entry name" value="WD40/YVTN_repeat-like_dom_sf"/>
</dbReference>
<evidence type="ECO:0000313" key="6">
    <source>
        <dbReference type="EMBL" id="KAJ3427827.1"/>
    </source>
</evidence>
<accession>A0AAV7YDG3</accession>
<comment type="similarity">
    <text evidence="1">Belongs to the WD repeat G protein beta family.</text>
</comment>
<protein>
    <submittedName>
        <fullName evidence="6">Guanine nucleotide-binding protein beta g protein beta</fullName>
    </submittedName>
</protein>